<evidence type="ECO:0000259" key="3">
    <source>
        <dbReference type="Pfam" id="PF25893"/>
    </source>
</evidence>
<dbReference type="PANTHER" id="PTHR30097">
    <property type="entry name" value="CATION EFFLUX SYSTEM PROTEIN CUSB"/>
    <property type="match status" value="1"/>
</dbReference>
<dbReference type="Gene3D" id="1.10.287.470">
    <property type="entry name" value="Helix hairpin bin"/>
    <property type="match status" value="1"/>
</dbReference>
<dbReference type="GO" id="GO:0015679">
    <property type="term" value="P:plasma membrane copper ion transport"/>
    <property type="evidence" value="ECO:0007669"/>
    <property type="project" value="TreeGrafter"/>
</dbReference>
<comment type="similarity">
    <text evidence="1">Belongs to the membrane fusion protein (MFP) (TC 8.A.1) family.</text>
</comment>
<dbReference type="InterPro" id="IPR006143">
    <property type="entry name" value="RND_pump_MFP"/>
</dbReference>
<dbReference type="NCBIfam" id="TIGR01730">
    <property type="entry name" value="RND_mfp"/>
    <property type="match status" value="1"/>
</dbReference>
<dbReference type="InterPro" id="IPR051909">
    <property type="entry name" value="MFP_Cation_Efflux"/>
</dbReference>
<organism evidence="6 7">
    <name type="scientific">Flavobacterium segetis</name>
    <dbReference type="NCBI Taxonomy" id="271157"/>
    <lineage>
        <taxon>Bacteria</taxon>
        <taxon>Pseudomonadati</taxon>
        <taxon>Bacteroidota</taxon>
        <taxon>Flavobacteriia</taxon>
        <taxon>Flavobacteriales</taxon>
        <taxon>Flavobacteriaceae</taxon>
        <taxon>Flavobacterium</taxon>
    </lineage>
</organism>
<dbReference type="InterPro" id="IPR058648">
    <property type="entry name" value="HH_CzcB-like"/>
</dbReference>
<dbReference type="InterPro" id="IPR058647">
    <property type="entry name" value="BSH_CzcB-like"/>
</dbReference>
<name>A0A1M5I3N8_9FLAO</name>
<evidence type="ECO:0000259" key="5">
    <source>
        <dbReference type="Pfam" id="PF25973"/>
    </source>
</evidence>
<dbReference type="AlphaFoldDB" id="A0A1M5I3N8"/>
<evidence type="ECO:0000256" key="2">
    <source>
        <dbReference type="ARBA" id="ARBA00022448"/>
    </source>
</evidence>
<sequence>MKKILYIVTLSLVLFSCKESKTEEEAPKGDGFTTVTAAQFKASAMEIGNPTERDFDVMIKTAGKIDVPPQNRAKVTTFIGGYVKSTTLLVGDKVKKGQALLTLQSTEFLDIQKEYMEVTEQLTFLKSEYDRQKTLFDENITSQKNYLKAESDFRRAKAMSQSLRAKLVLLNINPRDVESGKLTSIITIFSPISGDIVIMNANVGMFAAPSDVILEIVDTDHLHLELAVFEKDILKVKMGQKIFFKVPEASTEMFDAEVHLVGKSIEGTDRTINIHAHLDENIKQKLITGMFVEANIIVDSKTGLAIPAEALINEENKSYVLLLQNEKDGYSFKKVAVKVGEKSEKFVEIFPNASLTATSKILTKGVFELTN</sequence>
<dbReference type="Proteomes" id="UP000184036">
    <property type="component" value="Unassembled WGS sequence"/>
</dbReference>
<dbReference type="EMBL" id="FQWE01000006">
    <property type="protein sequence ID" value="SHG22948.1"/>
    <property type="molecule type" value="Genomic_DNA"/>
</dbReference>
<feature type="domain" description="CzcB-like alpha-helical hairpin" evidence="3">
    <location>
        <begin position="110"/>
        <end position="167"/>
    </location>
</feature>
<dbReference type="GO" id="GO:0060003">
    <property type="term" value="P:copper ion export"/>
    <property type="evidence" value="ECO:0007669"/>
    <property type="project" value="TreeGrafter"/>
</dbReference>
<dbReference type="Pfam" id="PF25954">
    <property type="entry name" value="Beta-barrel_RND_2"/>
    <property type="match status" value="1"/>
</dbReference>
<dbReference type="GO" id="GO:0030313">
    <property type="term" value="C:cell envelope"/>
    <property type="evidence" value="ECO:0007669"/>
    <property type="project" value="TreeGrafter"/>
</dbReference>
<dbReference type="InterPro" id="IPR058792">
    <property type="entry name" value="Beta-barrel_RND_2"/>
</dbReference>
<dbReference type="GO" id="GO:0022857">
    <property type="term" value="F:transmembrane transporter activity"/>
    <property type="evidence" value="ECO:0007669"/>
    <property type="project" value="InterPro"/>
</dbReference>
<dbReference type="Gene3D" id="2.40.30.170">
    <property type="match status" value="1"/>
</dbReference>
<dbReference type="Gene3D" id="2.40.420.20">
    <property type="match status" value="1"/>
</dbReference>
<keyword evidence="7" id="KW-1185">Reference proteome</keyword>
<proteinExistence type="inferred from homology"/>
<dbReference type="PANTHER" id="PTHR30097:SF4">
    <property type="entry name" value="SLR6042 PROTEIN"/>
    <property type="match status" value="1"/>
</dbReference>
<dbReference type="SUPFAM" id="SSF111369">
    <property type="entry name" value="HlyD-like secretion proteins"/>
    <property type="match status" value="1"/>
</dbReference>
<evidence type="ECO:0000313" key="7">
    <source>
        <dbReference type="Proteomes" id="UP000184036"/>
    </source>
</evidence>
<feature type="domain" description="CzcB-like barrel-sandwich hybrid" evidence="5">
    <location>
        <begin position="73"/>
        <end position="218"/>
    </location>
</feature>
<dbReference type="Pfam" id="PF25973">
    <property type="entry name" value="BSH_CzcB"/>
    <property type="match status" value="1"/>
</dbReference>
<dbReference type="OrthoDB" id="9814657at2"/>
<dbReference type="PROSITE" id="PS51257">
    <property type="entry name" value="PROKAR_LIPOPROTEIN"/>
    <property type="match status" value="1"/>
</dbReference>
<dbReference type="RefSeq" id="WP_072991753.1">
    <property type="nucleotide sequence ID" value="NZ_FQWE01000006.1"/>
</dbReference>
<accession>A0A1M5I3N8</accession>
<evidence type="ECO:0000256" key="1">
    <source>
        <dbReference type="ARBA" id="ARBA00009477"/>
    </source>
</evidence>
<protein>
    <submittedName>
        <fullName evidence="6">Membrane fusion protein, cobalt-zinc-cadmium efflux system</fullName>
    </submittedName>
</protein>
<dbReference type="STRING" id="271157.SAMN05444396_106121"/>
<evidence type="ECO:0000259" key="4">
    <source>
        <dbReference type="Pfam" id="PF25954"/>
    </source>
</evidence>
<evidence type="ECO:0000313" key="6">
    <source>
        <dbReference type="EMBL" id="SHG22948.1"/>
    </source>
</evidence>
<feature type="domain" description="CusB-like beta-barrel" evidence="4">
    <location>
        <begin position="224"/>
        <end position="296"/>
    </location>
</feature>
<keyword evidence="2" id="KW-0813">Transport</keyword>
<reference evidence="7" key="1">
    <citation type="submission" date="2016-11" db="EMBL/GenBank/DDBJ databases">
        <authorList>
            <person name="Varghese N."/>
            <person name="Submissions S."/>
        </authorList>
    </citation>
    <scope>NUCLEOTIDE SEQUENCE [LARGE SCALE GENOMIC DNA]</scope>
    <source>
        <strain evidence="7">DSM 19741</strain>
    </source>
</reference>
<gene>
    <name evidence="6" type="ORF">SAMN05444396_106121</name>
</gene>
<dbReference type="Pfam" id="PF25893">
    <property type="entry name" value="HH_CzcB"/>
    <property type="match status" value="1"/>
</dbReference>
<dbReference type="GO" id="GO:0016020">
    <property type="term" value="C:membrane"/>
    <property type="evidence" value="ECO:0007669"/>
    <property type="project" value="InterPro"/>
</dbReference>